<evidence type="ECO:0000313" key="1">
    <source>
        <dbReference type="EMBL" id="MBC5632089.1"/>
    </source>
</evidence>
<organism evidence="1 2">
    <name type="scientific">Parabacteroides hominis</name>
    <dbReference type="NCBI Taxonomy" id="2763057"/>
    <lineage>
        <taxon>Bacteria</taxon>
        <taxon>Pseudomonadati</taxon>
        <taxon>Bacteroidota</taxon>
        <taxon>Bacteroidia</taxon>
        <taxon>Bacteroidales</taxon>
        <taxon>Tannerellaceae</taxon>
        <taxon>Parabacteroides</taxon>
    </lineage>
</organism>
<evidence type="ECO:0000313" key="2">
    <source>
        <dbReference type="Proteomes" id="UP000651475"/>
    </source>
</evidence>
<dbReference type="RefSeq" id="WP_186928872.1">
    <property type="nucleotide sequence ID" value="NZ_JACOOJ010000005.1"/>
</dbReference>
<accession>A0ABR7DKZ5</accession>
<dbReference type="EMBL" id="JACOOJ010000005">
    <property type="protein sequence ID" value="MBC5632089.1"/>
    <property type="molecule type" value="Genomic_DNA"/>
</dbReference>
<comment type="caution">
    <text evidence="1">The sequence shown here is derived from an EMBL/GenBank/DDBJ whole genome shotgun (WGS) entry which is preliminary data.</text>
</comment>
<keyword evidence="2" id="KW-1185">Reference proteome</keyword>
<sequence length="218" mass="24729">MKKYSSWDEIDKDTGGLVTSLTYIVLFINDQVYNFEMQLSDHIKGCGFYRQKIKMLVNKMDRQMAAYNKQISLTAGANVEAMALITQSMEDDIKPHIDRYGFTVSQALHNAGCHGDLNKAISICFTVDMLCQTSKIAIRDFFTSISKYVPLACNPLEYLSMDKILHLVIELTDVLTPKEIHMNLNELPEITTAYQAIANNMLKTEVFEKAFESCEIGE</sequence>
<protein>
    <submittedName>
        <fullName evidence="1">Uncharacterized protein</fullName>
    </submittedName>
</protein>
<reference evidence="1 2" key="1">
    <citation type="submission" date="2020-08" db="EMBL/GenBank/DDBJ databases">
        <title>Genome public.</title>
        <authorList>
            <person name="Liu C."/>
            <person name="Sun Q."/>
        </authorList>
    </citation>
    <scope>NUCLEOTIDE SEQUENCE [LARGE SCALE GENOMIC DNA]</scope>
    <source>
        <strain evidence="1 2">NSJ-79</strain>
    </source>
</reference>
<proteinExistence type="predicted"/>
<gene>
    <name evidence="1" type="ORF">H8S65_04785</name>
</gene>
<dbReference type="Proteomes" id="UP000651475">
    <property type="component" value="Unassembled WGS sequence"/>
</dbReference>
<name>A0ABR7DKZ5_9BACT</name>